<organism evidence="1 2">
    <name type="scientific">Thiorhodococcus fuscus</name>
    <dbReference type="NCBI Taxonomy" id="527200"/>
    <lineage>
        <taxon>Bacteria</taxon>
        <taxon>Pseudomonadati</taxon>
        <taxon>Pseudomonadota</taxon>
        <taxon>Gammaproteobacteria</taxon>
        <taxon>Chromatiales</taxon>
        <taxon>Chromatiaceae</taxon>
        <taxon>Thiorhodococcus</taxon>
    </lineage>
</organism>
<keyword evidence="2" id="KW-1185">Reference proteome</keyword>
<dbReference type="Proteomes" id="UP001597337">
    <property type="component" value="Unassembled WGS sequence"/>
</dbReference>
<dbReference type="EMBL" id="JBHUHX010000031">
    <property type="protein sequence ID" value="MFD2112569.1"/>
    <property type="molecule type" value="Genomic_DNA"/>
</dbReference>
<comment type="caution">
    <text evidence="1">The sequence shown here is derived from an EMBL/GenBank/DDBJ whole genome shotgun (WGS) entry which is preliminary data.</text>
</comment>
<name>A0ABW4Y975_9GAMM</name>
<proteinExistence type="predicted"/>
<dbReference type="RefSeq" id="WP_386026962.1">
    <property type="nucleotide sequence ID" value="NZ_JBHUHX010000031.1"/>
</dbReference>
<evidence type="ECO:0000313" key="1">
    <source>
        <dbReference type="EMBL" id="MFD2112569.1"/>
    </source>
</evidence>
<sequence length="133" mass="14792">MNIDDIVFAQSYDMPIRHPTTDEPLVMADGSPMFVRVLSSDAEPVKALQTRYRNEALRNPGKRLTAEKIERRSIDQLVAGTVGWAIEGQGGPIPFSPEAAREIYSDPKKLWLRNQVTAAIYDDSNFLGESKAA</sequence>
<protein>
    <submittedName>
        <fullName evidence="1">Uncharacterized protein</fullName>
    </submittedName>
</protein>
<evidence type="ECO:0000313" key="2">
    <source>
        <dbReference type="Proteomes" id="UP001597337"/>
    </source>
</evidence>
<accession>A0ABW4Y975</accession>
<reference evidence="2" key="1">
    <citation type="journal article" date="2019" name="Int. J. Syst. Evol. Microbiol.">
        <title>The Global Catalogue of Microorganisms (GCM) 10K type strain sequencing project: providing services to taxonomists for standard genome sequencing and annotation.</title>
        <authorList>
            <consortium name="The Broad Institute Genomics Platform"/>
            <consortium name="The Broad Institute Genome Sequencing Center for Infectious Disease"/>
            <person name="Wu L."/>
            <person name="Ma J."/>
        </authorList>
    </citation>
    <scope>NUCLEOTIDE SEQUENCE [LARGE SCALE GENOMIC DNA]</scope>
    <source>
        <strain evidence="2">KACC 12597</strain>
    </source>
</reference>
<gene>
    <name evidence="1" type="ORF">ACFSJC_12030</name>
</gene>